<accession>A0ABW5BUC8</accession>
<organism evidence="1 2">
    <name type="scientific">Metabacillus endolithicus</name>
    <dbReference type="NCBI Taxonomy" id="1535204"/>
    <lineage>
        <taxon>Bacteria</taxon>
        <taxon>Bacillati</taxon>
        <taxon>Bacillota</taxon>
        <taxon>Bacilli</taxon>
        <taxon>Bacillales</taxon>
        <taxon>Bacillaceae</taxon>
        <taxon>Metabacillus</taxon>
    </lineage>
</organism>
<reference evidence="2" key="1">
    <citation type="journal article" date="2019" name="Int. J. Syst. Evol. Microbiol.">
        <title>The Global Catalogue of Microorganisms (GCM) 10K type strain sequencing project: providing services to taxonomists for standard genome sequencing and annotation.</title>
        <authorList>
            <consortium name="The Broad Institute Genomics Platform"/>
            <consortium name="The Broad Institute Genome Sequencing Center for Infectious Disease"/>
            <person name="Wu L."/>
            <person name="Ma J."/>
        </authorList>
    </citation>
    <scope>NUCLEOTIDE SEQUENCE [LARGE SCALE GENOMIC DNA]</scope>
    <source>
        <strain evidence="2">CGMCC 1.15474</strain>
    </source>
</reference>
<evidence type="ECO:0000313" key="1">
    <source>
        <dbReference type="EMBL" id="MFD2213065.1"/>
    </source>
</evidence>
<dbReference type="Pfam" id="PF04229">
    <property type="entry name" value="GrpB"/>
    <property type="match status" value="1"/>
</dbReference>
<dbReference type="InterPro" id="IPR007344">
    <property type="entry name" value="GrpB/CoaE"/>
</dbReference>
<protein>
    <submittedName>
        <fullName evidence="1">GrpB family protein</fullName>
    </submittedName>
</protein>
<name>A0ABW5BUC8_9BACI</name>
<dbReference type="SUPFAM" id="SSF81301">
    <property type="entry name" value="Nucleotidyltransferase"/>
    <property type="match status" value="1"/>
</dbReference>
<dbReference type="Proteomes" id="UP001597318">
    <property type="component" value="Unassembled WGS sequence"/>
</dbReference>
<keyword evidence="2" id="KW-1185">Reference proteome</keyword>
<dbReference type="PANTHER" id="PTHR34822:SF1">
    <property type="entry name" value="GRPB FAMILY PROTEIN"/>
    <property type="match status" value="1"/>
</dbReference>
<dbReference type="RefSeq" id="WP_247341424.1">
    <property type="nucleotide sequence ID" value="NZ_CP095550.1"/>
</dbReference>
<dbReference type="PANTHER" id="PTHR34822">
    <property type="entry name" value="GRPB DOMAIN PROTEIN (AFU_ORTHOLOGUE AFUA_1G01530)"/>
    <property type="match status" value="1"/>
</dbReference>
<dbReference type="InterPro" id="IPR043519">
    <property type="entry name" value="NT_sf"/>
</dbReference>
<gene>
    <name evidence="1" type="ORF">ACFSKK_04975</name>
</gene>
<dbReference type="EMBL" id="JBHUIK010000001">
    <property type="protein sequence ID" value="MFD2213065.1"/>
    <property type="molecule type" value="Genomic_DNA"/>
</dbReference>
<dbReference type="Gene3D" id="3.30.460.10">
    <property type="entry name" value="Beta Polymerase, domain 2"/>
    <property type="match status" value="1"/>
</dbReference>
<sequence length="188" mass="22228">MKVSLSEYDPKWPQQYLIEKEMLQSKLGFLKPMIEHIGSTSIIGLSAKPIIDIMIGVREEIQLEKVVDALSQSPYVYVSIYDKQLPFRRFFIVVKEVYSELYPHVLTTENFIEIPHQHRIAHIHTVPIDSQWWEEHLLFRDFLIRSKEHLLEYESLKKKLSKIEWTNGNEYAEAKAKFIQSVLKEAKL</sequence>
<evidence type="ECO:0000313" key="2">
    <source>
        <dbReference type="Proteomes" id="UP001597318"/>
    </source>
</evidence>
<proteinExistence type="predicted"/>
<comment type="caution">
    <text evidence="1">The sequence shown here is derived from an EMBL/GenBank/DDBJ whole genome shotgun (WGS) entry which is preliminary data.</text>
</comment>